<accession>A0A1H7IE56</accession>
<protein>
    <submittedName>
        <fullName evidence="2">Uncharacterized protein</fullName>
    </submittedName>
</protein>
<dbReference type="Proteomes" id="UP000199421">
    <property type="component" value="Unassembled WGS sequence"/>
</dbReference>
<name>A0A1H7IE56_OLID1</name>
<dbReference type="OrthoDB" id="7874815at2"/>
<dbReference type="AlphaFoldDB" id="A0A1H7IE56"/>
<sequence>MNIELKNIQHTEEPYPGYQLLPQKGDLYINGTHVGDFISTGIGRSCFYNAKDQEAAMLIEEAEKDFNRQPEMYFPSLSNDTRGIYFQPSIELEIMKELFKFNQQERENSTLEYWDLVAGKQADNIVVGNPDSSLVTHSLPRPTAVLVEHPSLTHMLMNFIEHQVMPTLGEGDRILNHNIPEKTLEWCGLKPYQYLSAIGIKEDNTGHRMKIEAKNIQHETLLPQGPRAFCCDIYIDGIPTGYCSKYGTGKQTHILPIVTGDKDAVAMLKLADAICSKLPTEIAPRSLNNSKKDFPTALARFLEGKIGEVIEQQEAAKFVLEEQVDSIVIGRPSLPNLSFKLSRPIDMIVADPFQWYQISDVLRRKVLPNMGTDEKVLNTNIPEAVFKLAGLKDGQYTLSNGHQKEDKKARHSSQRPG</sequence>
<evidence type="ECO:0000256" key="1">
    <source>
        <dbReference type="SAM" id="MobiDB-lite"/>
    </source>
</evidence>
<dbReference type="RefSeq" id="WP_093318303.1">
    <property type="nucleotide sequence ID" value="NZ_FOAF01000001.1"/>
</dbReference>
<reference evidence="3" key="1">
    <citation type="submission" date="2016-10" db="EMBL/GenBank/DDBJ databases">
        <authorList>
            <person name="Varghese N."/>
            <person name="Submissions S."/>
        </authorList>
    </citation>
    <scope>NUCLEOTIDE SEQUENCE [LARGE SCALE GENOMIC DNA]</scope>
    <source>
        <strain evidence="3">DSM 18733</strain>
    </source>
</reference>
<proteinExistence type="predicted"/>
<dbReference type="EMBL" id="FOAF01000001">
    <property type="protein sequence ID" value="SEK60786.1"/>
    <property type="molecule type" value="Genomic_DNA"/>
</dbReference>
<gene>
    <name evidence="2" type="ORF">SAMN05661044_00672</name>
</gene>
<keyword evidence="3" id="KW-1185">Reference proteome</keyword>
<feature type="region of interest" description="Disordered" evidence="1">
    <location>
        <begin position="397"/>
        <end position="417"/>
    </location>
</feature>
<evidence type="ECO:0000313" key="2">
    <source>
        <dbReference type="EMBL" id="SEK60786.1"/>
    </source>
</evidence>
<dbReference type="STRING" id="407022.SAMN05661044_00672"/>
<organism evidence="2 3">
    <name type="scientific">Olivibacter domesticus</name>
    <name type="common">Pseudosphingobacterium domesticum</name>
    <dbReference type="NCBI Taxonomy" id="407022"/>
    <lineage>
        <taxon>Bacteria</taxon>
        <taxon>Pseudomonadati</taxon>
        <taxon>Bacteroidota</taxon>
        <taxon>Sphingobacteriia</taxon>
        <taxon>Sphingobacteriales</taxon>
        <taxon>Sphingobacteriaceae</taxon>
        <taxon>Olivibacter</taxon>
    </lineage>
</organism>
<evidence type="ECO:0000313" key="3">
    <source>
        <dbReference type="Proteomes" id="UP000199421"/>
    </source>
</evidence>